<dbReference type="InterPro" id="IPR002054">
    <property type="entry name" value="DNA-dir_DNA_pol_X"/>
</dbReference>
<keyword evidence="7 13" id="KW-0227">DNA damage</keyword>
<name>A0A1Y2BDI7_9TREE</name>
<keyword evidence="11 13" id="KW-0539">Nucleus</keyword>
<dbReference type="PANTHER" id="PTHR11276:SF42">
    <property type="entry name" value="DNA POLYMERASE BETA"/>
    <property type="match status" value="1"/>
</dbReference>
<evidence type="ECO:0000259" key="15">
    <source>
        <dbReference type="PROSITE" id="PS50172"/>
    </source>
</evidence>
<dbReference type="STRING" id="71784.A0A1Y2BDI7"/>
<evidence type="ECO:0000256" key="8">
    <source>
        <dbReference type="ARBA" id="ARBA00022842"/>
    </source>
</evidence>
<dbReference type="InterPro" id="IPR029398">
    <property type="entry name" value="PolB_thumb"/>
</dbReference>
<dbReference type="GO" id="GO:0006303">
    <property type="term" value="P:double-strand break repair via nonhomologous end joining"/>
    <property type="evidence" value="ECO:0007669"/>
    <property type="project" value="TreeGrafter"/>
</dbReference>
<dbReference type="Pfam" id="PF14792">
    <property type="entry name" value="DNA_pol_B_palm"/>
    <property type="match status" value="1"/>
</dbReference>
<comment type="caution">
    <text evidence="16">The sequence shown here is derived from an EMBL/GenBank/DDBJ whole genome shotgun (WGS) entry which is preliminary data.</text>
</comment>
<comment type="subcellular location">
    <subcellularLocation>
        <location evidence="2 13">Nucleus</location>
    </subcellularLocation>
</comment>
<comment type="similarity">
    <text evidence="3 13">Belongs to the DNA polymerase type-X family.</text>
</comment>
<dbReference type="FunCoup" id="A0A1Y2BDI7">
    <property type="interactions" value="168"/>
</dbReference>
<dbReference type="FunFam" id="3.30.210.10:FF:000005">
    <property type="entry name" value="DNA polymerase IV"/>
    <property type="match status" value="1"/>
</dbReference>
<evidence type="ECO:0000256" key="12">
    <source>
        <dbReference type="ARBA" id="ARBA00049244"/>
    </source>
</evidence>
<comment type="catalytic activity">
    <reaction evidence="12 13">
        <text>DNA(n) + a 2'-deoxyribonucleoside 5'-triphosphate = DNA(n+1) + diphosphate</text>
        <dbReference type="Rhea" id="RHEA:22508"/>
        <dbReference type="Rhea" id="RHEA-COMP:17339"/>
        <dbReference type="Rhea" id="RHEA-COMP:17340"/>
        <dbReference type="ChEBI" id="CHEBI:33019"/>
        <dbReference type="ChEBI" id="CHEBI:61560"/>
        <dbReference type="ChEBI" id="CHEBI:173112"/>
        <dbReference type="EC" id="2.7.7.7"/>
    </reaction>
</comment>
<dbReference type="EC" id="2.7.7.7" evidence="13"/>
<dbReference type="InterPro" id="IPR043519">
    <property type="entry name" value="NT_sf"/>
</dbReference>
<organism evidence="16 17">
    <name type="scientific">Naematelia encephala</name>
    <dbReference type="NCBI Taxonomy" id="71784"/>
    <lineage>
        <taxon>Eukaryota</taxon>
        <taxon>Fungi</taxon>
        <taxon>Dikarya</taxon>
        <taxon>Basidiomycota</taxon>
        <taxon>Agaricomycotina</taxon>
        <taxon>Tremellomycetes</taxon>
        <taxon>Tremellales</taxon>
        <taxon>Naemateliaceae</taxon>
        <taxon>Naematelia</taxon>
    </lineage>
</organism>
<dbReference type="Gene3D" id="3.30.210.10">
    <property type="entry name" value="DNA polymerase, thumb domain"/>
    <property type="match status" value="1"/>
</dbReference>
<comment type="function">
    <text evidence="13">DNA polymerase that functions in several pathways of DNA repair. Involved in base excision repair (BER) responsible for repair of lesions that give rise to abasic (AP) sites in DNA. Also contributes to DNA double-strand break repair by non-homologous end joining and homologous recombination. Has both template-dependent and template-independent (terminal transferase) DNA polymerase activities. Has also a 5'-deoxyribose-5-phosphate lyase (dRP lyase) activity.</text>
</comment>
<dbReference type="GO" id="GO:0046872">
    <property type="term" value="F:metal ion binding"/>
    <property type="evidence" value="ECO:0007669"/>
    <property type="project" value="UniProtKB-UniRule"/>
</dbReference>
<dbReference type="PRINTS" id="PR00870">
    <property type="entry name" value="DNAPOLXBETA"/>
</dbReference>
<dbReference type="SUPFAM" id="SSF81585">
    <property type="entry name" value="PsbU/PolX domain-like"/>
    <property type="match status" value="1"/>
</dbReference>
<dbReference type="SUPFAM" id="SSF81301">
    <property type="entry name" value="Nucleotidyltransferase"/>
    <property type="match status" value="1"/>
</dbReference>
<keyword evidence="8" id="KW-0460">Magnesium</keyword>
<evidence type="ECO:0000256" key="3">
    <source>
        <dbReference type="ARBA" id="ARBA00008323"/>
    </source>
</evidence>
<evidence type="ECO:0000256" key="6">
    <source>
        <dbReference type="ARBA" id="ARBA00022723"/>
    </source>
</evidence>
<dbReference type="InterPro" id="IPR010996">
    <property type="entry name" value="HHH_MUS81"/>
</dbReference>
<dbReference type="OrthoDB" id="205514at2759"/>
<evidence type="ECO:0000256" key="4">
    <source>
        <dbReference type="ARBA" id="ARBA00022679"/>
    </source>
</evidence>
<keyword evidence="6" id="KW-0479">Metal-binding</keyword>
<reference evidence="16 17" key="1">
    <citation type="submission" date="2016-07" db="EMBL/GenBank/DDBJ databases">
        <title>Pervasive Adenine N6-methylation of Active Genes in Fungi.</title>
        <authorList>
            <consortium name="DOE Joint Genome Institute"/>
            <person name="Mondo S.J."/>
            <person name="Dannebaum R.O."/>
            <person name="Kuo R.C."/>
            <person name="Labutti K."/>
            <person name="Haridas S."/>
            <person name="Kuo A."/>
            <person name="Salamov A."/>
            <person name="Ahrendt S.R."/>
            <person name="Lipzen A."/>
            <person name="Sullivan W."/>
            <person name="Andreopoulos W.B."/>
            <person name="Clum A."/>
            <person name="Lindquist E."/>
            <person name="Daum C."/>
            <person name="Ramamoorthy G.K."/>
            <person name="Gryganskyi A."/>
            <person name="Culley D."/>
            <person name="Magnuson J.K."/>
            <person name="James T.Y."/>
            <person name="O'Malley M.A."/>
            <person name="Stajich J.E."/>
            <person name="Spatafora J.W."/>
            <person name="Visel A."/>
            <person name="Grigoriev I.V."/>
        </authorList>
    </citation>
    <scope>NUCLEOTIDE SEQUENCE [LARGE SCALE GENOMIC DNA]</scope>
    <source>
        <strain evidence="16 17">68-887.2</strain>
    </source>
</reference>
<dbReference type="GO" id="GO:0003887">
    <property type="term" value="F:DNA-directed DNA polymerase activity"/>
    <property type="evidence" value="ECO:0007669"/>
    <property type="project" value="UniProtKB-UniRule"/>
</dbReference>
<dbReference type="PANTHER" id="PTHR11276">
    <property type="entry name" value="DNA POLYMERASE TYPE-X FAMILY MEMBER"/>
    <property type="match status" value="1"/>
</dbReference>
<feature type="compositionally biased region" description="Low complexity" evidence="14">
    <location>
        <begin position="1"/>
        <end position="19"/>
    </location>
</feature>
<sequence length="559" mass="63904">MPPRPSIASIQQSTSSSQQQHHRSLTLYPLFAGLSFHVVPAKLEEDMSRIYQCIDDLGGRNVSLADAKMVVTALVGRPRLARALSEWIDIKPIVSPEYIYDTFQTALESANAMEELLPILPNRQEYLVRTGPASSLKRRATALDEDSPPEVDGGSGIKRRRVDEIEGIKMIDYLPDMEPFQEDIKLKDIPKWCVERPSPLICINQDIINAIKPIYEYREYEELKQKNSNILSYRRSMSMLKSVPRRIRSGNEARKLLDVGEKVAQRIDEYLTTGRIAETESILASERYQTLKLFASVYTVGHHTARELYDTHHCRTLGHVRRYYQGIAEESEEVRLKEKLRRRMKGGMTRIDIVEEWMGLKEELDTSIPREEVEDIAKCVMEHLDAFLPGCQHTLTGGYRRGKTASNDVDIVFCPPEDGQDIGLLRDLYLRLSTLGIITHVLHVTHREAGSRVVASANNFDNLDKAFVIFKLPGKGRLHRRVDLISAPKERYAAAVLSWSGSMMFERDLRRYAEERGLKFKAGLVEPNTGREINLETEREIFYYLGLRYVPPELRNADG</sequence>
<comment type="cofactor">
    <cofactor evidence="1">
        <name>Mg(2+)</name>
        <dbReference type="ChEBI" id="CHEBI:18420"/>
    </cofactor>
</comment>
<protein>
    <recommendedName>
        <fullName evidence="13">DNA polymerase</fullName>
        <ecNumber evidence="13">2.7.7.7</ecNumber>
    </recommendedName>
</protein>
<dbReference type="InterPro" id="IPR022312">
    <property type="entry name" value="DNA_pol_X"/>
</dbReference>
<evidence type="ECO:0000256" key="9">
    <source>
        <dbReference type="ARBA" id="ARBA00022932"/>
    </source>
</evidence>
<keyword evidence="17" id="KW-1185">Reference proteome</keyword>
<dbReference type="Proteomes" id="UP000193986">
    <property type="component" value="Unassembled WGS sequence"/>
</dbReference>
<proteinExistence type="inferred from homology"/>
<evidence type="ECO:0000256" key="5">
    <source>
        <dbReference type="ARBA" id="ARBA00022695"/>
    </source>
</evidence>
<dbReference type="Pfam" id="PF14791">
    <property type="entry name" value="DNA_pol_B_thumb"/>
    <property type="match status" value="1"/>
</dbReference>
<dbReference type="InterPro" id="IPR028207">
    <property type="entry name" value="DNA_pol_B_palm_palm"/>
</dbReference>
<dbReference type="SMART" id="SM00483">
    <property type="entry name" value="POLXc"/>
    <property type="match status" value="1"/>
</dbReference>
<dbReference type="Pfam" id="PF14716">
    <property type="entry name" value="HHH_8"/>
    <property type="match status" value="1"/>
</dbReference>
<feature type="region of interest" description="Disordered" evidence="14">
    <location>
        <begin position="1"/>
        <end position="20"/>
    </location>
</feature>
<dbReference type="GO" id="GO:0006284">
    <property type="term" value="P:base-excision repair"/>
    <property type="evidence" value="ECO:0007669"/>
    <property type="project" value="TreeGrafter"/>
</dbReference>
<evidence type="ECO:0000313" key="17">
    <source>
        <dbReference type="Proteomes" id="UP000193986"/>
    </source>
</evidence>
<dbReference type="EMBL" id="MCFC01000008">
    <property type="protein sequence ID" value="ORY32892.1"/>
    <property type="molecule type" value="Genomic_DNA"/>
</dbReference>
<dbReference type="PROSITE" id="PS50172">
    <property type="entry name" value="BRCT"/>
    <property type="match status" value="1"/>
</dbReference>
<dbReference type="PROSITE" id="PS00522">
    <property type="entry name" value="DNA_POLYMERASE_X"/>
    <property type="match status" value="1"/>
</dbReference>
<evidence type="ECO:0000256" key="13">
    <source>
        <dbReference type="RuleBase" id="RU366014"/>
    </source>
</evidence>
<keyword evidence="4 13" id="KW-0808">Transferase</keyword>
<keyword evidence="10 13" id="KW-0234">DNA repair</keyword>
<dbReference type="InterPro" id="IPR027421">
    <property type="entry name" value="DNA_pol_lamdba_lyase_dom_sf"/>
</dbReference>
<dbReference type="AlphaFoldDB" id="A0A1Y2BDI7"/>
<dbReference type="Gene3D" id="1.10.150.20">
    <property type="entry name" value="5' to 3' exonuclease, C-terminal subdomain"/>
    <property type="match status" value="1"/>
</dbReference>
<dbReference type="InterPro" id="IPR002008">
    <property type="entry name" value="DNA_pol_X_beta-like"/>
</dbReference>
<dbReference type="Gene3D" id="1.10.150.110">
    <property type="entry name" value="DNA polymerase beta, N-terminal domain-like"/>
    <property type="match status" value="1"/>
</dbReference>
<keyword evidence="5 13" id="KW-0548">Nucleotidyltransferase</keyword>
<dbReference type="GO" id="GO:0005634">
    <property type="term" value="C:nucleus"/>
    <property type="evidence" value="ECO:0007669"/>
    <property type="project" value="UniProtKB-SubCell"/>
</dbReference>
<dbReference type="PRINTS" id="PR00869">
    <property type="entry name" value="DNAPOLX"/>
</dbReference>
<dbReference type="GO" id="GO:0003677">
    <property type="term" value="F:DNA binding"/>
    <property type="evidence" value="ECO:0007669"/>
    <property type="project" value="UniProtKB-UniRule"/>
</dbReference>
<gene>
    <name evidence="16" type="ORF">BCR39DRAFT_522314</name>
</gene>
<accession>A0A1Y2BDI7</accession>
<evidence type="ECO:0000256" key="11">
    <source>
        <dbReference type="ARBA" id="ARBA00023242"/>
    </source>
</evidence>
<dbReference type="SUPFAM" id="SSF47802">
    <property type="entry name" value="DNA polymerase beta, N-terminal domain-like"/>
    <property type="match status" value="1"/>
</dbReference>
<evidence type="ECO:0000256" key="7">
    <source>
        <dbReference type="ARBA" id="ARBA00022763"/>
    </source>
</evidence>
<dbReference type="InterPro" id="IPR001357">
    <property type="entry name" value="BRCT_dom"/>
</dbReference>
<feature type="domain" description="BRCT" evidence="15">
    <location>
        <begin position="26"/>
        <end position="104"/>
    </location>
</feature>
<evidence type="ECO:0000256" key="2">
    <source>
        <dbReference type="ARBA" id="ARBA00004123"/>
    </source>
</evidence>
<dbReference type="InterPro" id="IPR019843">
    <property type="entry name" value="DNA_pol-X_BS"/>
</dbReference>
<dbReference type="InParanoid" id="A0A1Y2BDI7"/>
<evidence type="ECO:0000256" key="1">
    <source>
        <dbReference type="ARBA" id="ARBA00001946"/>
    </source>
</evidence>
<keyword evidence="9 13" id="KW-0239">DNA-directed DNA polymerase</keyword>
<dbReference type="Gene3D" id="3.30.460.10">
    <property type="entry name" value="Beta Polymerase, domain 2"/>
    <property type="match status" value="1"/>
</dbReference>
<dbReference type="InterPro" id="IPR037160">
    <property type="entry name" value="DNA_Pol_thumb_sf"/>
</dbReference>
<evidence type="ECO:0000313" key="16">
    <source>
        <dbReference type="EMBL" id="ORY32892.1"/>
    </source>
</evidence>
<dbReference type="CDD" id="cd00141">
    <property type="entry name" value="NT_POLXc"/>
    <property type="match status" value="1"/>
</dbReference>
<evidence type="ECO:0000256" key="14">
    <source>
        <dbReference type="SAM" id="MobiDB-lite"/>
    </source>
</evidence>
<evidence type="ECO:0000256" key="10">
    <source>
        <dbReference type="ARBA" id="ARBA00023204"/>
    </source>
</evidence>